<comment type="caution">
    <text evidence="5">The sequence shown here is derived from an EMBL/GenBank/DDBJ whole genome shotgun (WGS) entry which is preliminary data.</text>
</comment>
<feature type="domain" description="FAD/NAD(P)-binding" evidence="4">
    <location>
        <begin position="7"/>
        <end position="303"/>
    </location>
</feature>
<dbReference type="EMBL" id="JPKY01000030">
    <property type="protein sequence ID" value="KFH45536.1"/>
    <property type="molecule type" value="Genomic_DNA"/>
</dbReference>
<dbReference type="SUPFAM" id="SSF51905">
    <property type="entry name" value="FAD/NAD(P)-binding domain"/>
    <property type="match status" value="1"/>
</dbReference>
<dbReference type="PRINTS" id="PR00469">
    <property type="entry name" value="PNDRDTASEII"/>
</dbReference>
<dbReference type="GO" id="GO:0016491">
    <property type="term" value="F:oxidoreductase activity"/>
    <property type="evidence" value="ECO:0007669"/>
    <property type="project" value="UniProtKB-KW"/>
</dbReference>
<dbReference type="AlphaFoldDB" id="A0A086T854"/>
<gene>
    <name evidence="5" type="ORF">ACRE_036350</name>
</gene>
<comment type="similarity">
    <text evidence="1">Belongs to the class-II pyridine nucleotide-disulfide oxidoreductase family.</text>
</comment>
<evidence type="ECO:0000256" key="2">
    <source>
        <dbReference type="ARBA" id="ARBA00022630"/>
    </source>
</evidence>
<dbReference type="GO" id="GO:0097237">
    <property type="term" value="P:cellular response to toxic substance"/>
    <property type="evidence" value="ECO:0007669"/>
    <property type="project" value="UniProtKB-ARBA"/>
</dbReference>
<dbReference type="Proteomes" id="UP000029964">
    <property type="component" value="Unassembled WGS sequence"/>
</dbReference>
<evidence type="ECO:0000313" key="6">
    <source>
        <dbReference type="Proteomes" id="UP000029964"/>
    </source>
</evidence>
<sequence length="324" mass="34582">MAPPKIFDVLIIGGGPAGLSIAGSLARQTHTALVLDSGTYRNAAARHMHNVPGFDHVDPADFRAKVRADLQARYASVEFRSATVREVRRLEGDNGAGDVFEAVDEEGATYRGRKLGLGTGVRDKLEGEIPGYAECWGRGVFHCLFCHGFEERDAESSGILVGGLLVKPDMIAHIARMAKRLSKHVTIYTNAMPDLAPSIKPIIHSSKITIDTRRISSLSLIGDGPQVRVTFTDGSTATEGFIASHPTLEQGGANLVKQLGLETTPQGDILVKQPVQETSVKGVFAAGDAAAPMKSVVSAMYTGSFAGAGMVVQLQQEMEEKDEL</sequence>
<dbReference type="InterPro" id="IPR050097">
    <property type="entry name" value="Ferredoxin-NADP_redctase_2"/>
</dbReference>
<dbReference type="HOGENOM" id="CLU_031864_5_0_1"/>
<dbReference type="Pfam" id="PF07992">
    <property type="entry name" value="Pyr_redox_2"/>
    <property type="match status" value="1"/>
</dbReference>
<keyword evidence="2" id="KW-0285">Flavoprotein</keyword>
<keyword evidence="6" id="KW-1185">Reference proteome</keyword>
<dbReference type="PANTHER" id="PTHR48105">
    <property type="entry name" value="THIOREDOXIN REDUCTASE 1-RELATED-RELATED"/>
    <property type="match status" value="1"/>
</dbReference>
<dbReference type="OrthoDB" id="10260355at2759"/>
<organism evidence="5 6">
    <name type="scientific">Hapsidospora chrysogenum (strain ATCC 11550 / CBS 779.69 / DSM 880 / IAM 14645 / JCM 23072 / IMI 49137)</name>
    <name type="common">Acremonium chrysogenum</name>
    <dbReference type="NCBI Taxonomy" id="857340"/>
    <lineage>
        <taxon>Eukaryota</taxon>
        <taxon>Fungi</taxon>
        <taxon>Dikarya</taxon>
        <taxon>Ascomycota</taxon>
        <taxon>Pezizomycotina</taxon>
        <taxon>Sordariomycetes</taxon>
        <taxon>Hypocreomycetidae</taxon>
        <taxon>Hypocreales</taxon>
        <taxon>Bionectriaceae</taxon>
        <taxon>Hapsidospora</taxon>
    </lineage>
</organism>
<evidence type="ECO:0000313" key="5">
    <source>
        <dbReference type="EMBL" id="KFH45536.1"/>
    </source>
</evidence>
<dbReference type="Gene3D" id="3.50.50.60">
    <property type="entry name" value="FAD/NAD(P)-binding domain"/>
    <property type="match status" value="2"/>
</dbReference>
<dbReference type="PRINTS" id="PR00368">
    <property type="entry name" value="FADPNR"/>
</dbReference>
<proteinExistence type="inferred from homology"/>
<accession>A0A086T854</accession>
<name>A0A086T854_HAPC1</name>
<evidence type="ECO:0000256" key="3">
    <source>
        <dbReference type="ARBA" id="ARBA00023002"/>
    </source>
</evidence>
<evidence type="ECO:0000256" key="1">
    <source>
        <dbReference type="ARBA" id="ARBA00009333"/>
    </source>
</evidence>
<keyword evidence="3" id="KW-0560">Oxidoreductase</keyword>
<protein>
    <submittedName>
        <fullName evidence="5">Thioredoxin reductase-like protein</fullName>
    </submittedName>
</protein>
<dbReference type="STRING" id="857340.A0A086T854"/>
<reference evidence="6" key="1">
    <citation type="journal article" date="2014" name="Genome Announc.">
        <title>Genome sequence and annotation of Acremonium chrysogenum, producer of the beta-lactam antibiotic cephalosporin C.</title>
        <authorList>
            <person name="Terfehr D."/>
            <person name="Dahlmann T.A."/>
            <person name="Specht T."/>
            <person name="Zadra I."/>
            <person name="Kuernsteiner H."/>
            <person name="Kueck U."/>
        </authorList>
    </citation>
    <scope>NUCLEOTIDE SEQUENCE [LARGE SCALE GENOMIC DNA]</scope>
    <source>
        <strain evidence="6">ATCC 11550 / CBS 779.69 / DSM 880 / IAM 14645 / JCM 23072 / IMI 49137</strain>
    </source>
</reference>
<dbReference type="InterPro" id="IPR023753">
    <property type="entry name" value="FAD/NAD-binding_dom"/>
</dbReference>
<dbReference type="InterPro" id="IPR036188">
    <property type="entry name" value="FAD/NAD-bd_sf"/>
</dbReference>
<evidence type="ECO:0000259" key="4">
    <source>
        <dbReference type="Pfam" id="PF07992"/>
    </source>
</evidence>